<accession>A0A9P5C896</accession>
<evidence type="ECO:0000313" key="2">
    <source>
        <dbReference type="Proteomes" id="UP000801864"/>
    </source>
</evidence>
<name>A0A9P5C896_9HYPO</name>
<dbReference type="AlphaFoldDB" id="A0A9P5C896"/>
<reference evidence="1 2" key="1">
    <citation type="submission" date="2018-06" db="EMBL/GenBank/DDBJ databases">
        <title>Genome analysis of cellulolytic fungus Trichoderma lentiforme CFAM-422.</title>
        <authorList>
            <person name="Steindorff A.S."/>
            <person name="Formighieri E.F."/>
            <person name="Midorikawa G.E.O."/>
            <person name="Tamietti M.S."/>
            <person name="Ramos E.Z."/>
            <person name="Silva A.S."/>
            <person name="Bon E.P.S."/>
            <person name="Mendes T.D."/>
            <person name="Damaso M.C.T."/>
            <person name="Favaro L.C.L."/>
        </authorList>
    </citation>
    <scope>NUCLEOTIDE SEQUENCE [LARGE SCALE GENOMIC DNA]</scope>
    <source>
        <strain evidence="1 2">CFAM-422</strain>
    </source>
</reference>
<comment type="caution">
    <text evidence="1">The sequence shown here is derived from an EMBL/GenBank/DDBJ whole genome shotgun (WGS) entry which is preliminary data.</text>
</comment>
<dbReference type="EMBL" id="QLNT01000020">
    <property type="protein sequence ID" value="KAF3062918.1"/>
    <property type="molecule type" value="Genomic_DNA"/>
</dbReference>
<keyword evidence="2" id="KW-1185">Reference proteome</keyword>
<evidence type="ECO:0000313" key="1">
    <source>
        <dbReference type="EMBL" id="KAF3062918.1"/>
    </source>
</evidence>
<dbReference type="Proteomes" id="UP000801864">
    <property type="component" value="Unassembled WGS sequence"/>
</dbReference>
<sequence length="110" mass="11207">MRHLLANSAISSGPVTCPGGPRYQMTAPLTCGGGGTAAEGMEYSGCPGAAPLPLLVTPSRSADALLPHEASAGATAKPHAVLRAQWPMAVSILRVITRLYCAVAVQCSYS</sequence>
<protein>
    <submittedName>
        <fullName evidence="1">Uncharacterized protein</fullName>
    </submittedName>
</protein>
<organism evidence="1 2">
    <name type="scientific">Trichoderma lentiforme</name>
    <dbReference type="NCBI Taxonomy" id="1567552"/>
    <lineage>
        <taxon>Eukaryota</taxon>
        <taxon>Fungi</taxon>
        <taxon>Dikarya</taxon>
        <taxon>Ascomycota</taxon>
        <taxon>Pezizomycotina</taxon>
        <taxon>Sordariomycetes</taxon>
        <taxon>Hypocreomycetidae</taxon>
        <taxon>Hypocreales</taxon>
        <taxon>Hypocreaceae</taxon>
        <taxon>Trichoderma</taxon>
    </lineage>
</organism>
<proteinExistence type="predicted"/>
<gene>
    <name evidence="1" type="ORF">CFAM422_010359</name>
</gene>